<accession>A0A6A4XRJ6</accession>
<dbReference type="PANTHER" id="PTHR33129:SF1">
    <property type="entry name" value="ATP-BINDING PROTEIN"/>
    <property type="match status" value="1"/>
</dbReference>
<evidence type="ECO:0000313" key="1">
    <source>
        <dbReference type="EMBL" id="KAF0685599.1"/>
    </source>
</evidence>
<sequence>MENNRPVWYCLVDGHGELYDGTTATTVEIRSNSYIDDFRKEVKANHTSVLKNVDSSQLIVFANKAEFDKGPEKRVFLRSSATLNDFGSSKKEALLVVVRTHNLVAPDEDHPAKRKKIGYSVPRATWFTSELTGFCTVELSLDEWLAMTYNGTFQNLDLNDMEMEDSEPPMETGSITRTFQRFVMDFPVLMNDNRQVSVFVRPCYDELFKLLLKDIEERNQSVGITGNPGIGKSRFYAYCVLRLTQEPIEGRVLVINCAEETFIFEDGVFRYISTNQELLQYKHNKNVIRLIDGRSNHLFSWTGVSILFTSPGYSDYKTFLKSTNVQYVMPPWTQKELSIAAEIAETTTKVVKERFDEFGGIARYVFSKQVHSYTSDAKEVHSKVKGLDIFNVVSRREEVNEKMYPHRLLHMFPKHLGSRAYSGFYVTFGSDTIAEKVYDKLMNDCMENLMEFMVTKAGDTNSSGFRGKLFEIFCHRLWSSSGGHRLIGKSMHSDSQSSQGTEYSIAIPDQVEVRSFSKLSEIQFAKNLPGAEAKALYFRPKQKNFACIDAIYWNGQVCYLLQMTISNDHGIAHESLVKIHDWTTELGINYEFVFV</sequence>
<feature type="non-terminal residue" evidence="1">
    <location>
        <position position="595"/>
    </location>
</feature>
<reference evidence="1" key="1">
    <citation type="submission" date="2019-06" db="EMBL/GenBank/DDBJ databases">
        <title>Genomics analysis of Aphanomyces spp. identifies a new class of oomycete effector associated with host adaptation.</title>
        <authorList>
            <person name="Gaulin E."/>
        </authorList>
    </citation>
    <scope>NUCLEOTIDE SEQUENCE</scope>
    <source>
        <strain evidence="1">CBS 578.67</strain>
    </source>
</reference>
<gene>
    <name evidence="1" type="ORF">As57867_022476</name>
</gene>
<proteinExistence type="predicted"/>
<dbReference type="PANTHER" id="PTHR33129">
    <property type="entry name" value="PROTEIN KINASE DOMAIN-CONTAINING PROTEIN-RELATED"/>
    <property type="match status" value="1"/>
</dbReference>
<dbReference type="AlphaFoldDB" id="A0A6A4XRJ6"/>
<dbReference type="InterPro" id="IPR052980">
    <property type="entry name" value="Crinkler_effector"/>
</dbReference>
<organism evidence="1">
    <name type="scientific">Aphanomyces stellatus</name>
    <dbReference type="NCBI Taxonomy" id="120398"/>
    <lineage>
        <taxon>Eukaryota</taxon>
        <taxon>Sar</taxon>
        <taxon>Stramenopiles</taxon>
        <taxon>Oomycota</taxon>
        <taxon>Saprolegniomycetes</taxon>
        <taxon>Saprolegniales</taxon>
        <taxon>Verrucalvaceae</taxon>
        <taxon>Aphanomyces</taxon>
    </lineage>
</organism>
<dbReference type="EMBL" id="VJMH01007068">
    <property type="protein sequence ID" value="KAF0685599.1"/>
    <property type="molecule type" value="Genomic_DNA"/>
</dbReference>
<protein>
    <recommendedName>
        <fullName evidence="2">Crinkler effector protein N-terminal domain-containing protein</fullName>
    </recommendedName>
</protein>
<name>A0A6A4XRJ6_9STRA</name>
<evidence type="ECO:0008006" key="2">
    <source>
        <dbReference type="Google" id="ProtNLM"/>
    </source>
</evidence>
<comment type="caution">
    <text evidence="1">The sequence shown here is derived from an EMBL/GenBank/DDBJ whole genome shotgun (WGS) entry which is preliminary data.</text>
</comment>
<dbReference type="OrthoDB" id="19861at2759"/>